<keyword evidence="9 13" id="KW-0012">Acyltransferase</keyword>
<dbReference type="PANTHER" id="PTHR31650:SF1">
    <property type="entry name" value="WAX ESTER SYNTHASE_DIACYLGLYCEROL ACYLTRANSFERASE 4-RELATED"/>
    <property type="match status" value="1"/>
</dbReference>
<evidence type="ECO:0000256" key="4">
    <source>
        <dbReference type="ARBA" id="ARBA00013244"/>
    </source>
</evidence>
<comment type="catalytic activity">
    <reaction evidence="10">
        <text>an acyl-CoA + a 1,2-diacyl-sn-glycerol = a triacyl-sn-glycerol + CoA</text>
        <dbReference type="Rhea" id="RHEA:10868"/>
        <dbReference type="ChEBI" id="CHEBI:17815"/>
        <dbReference type="ChEBI" id="CHEBI:57287"/>
        <dbReference type="ChEBI" id="CHEBI:58342"/>
        <dbReference type="ChEBI" id="CHEBI:64615"/>
        <dbReference type="EC" id="2.3.1.20"/>
    </reaction>
</comment>
<feature type="domain" description="O-acyltransferase WSD1 C-terminal" evidence="12">
    <location>
        <begin position="314"/>
        <end position="449"/>
    </location>
</feature>
<evidence type="ECO:0000256" key="9">
    <source>
        <dbReference type="ARBA" id="ARBA00023315"/>
    </source>
</evidence>
<dbReference type="AlphaFoldDB" id="A0A7I7URL5"/>
<evidence type="ECO:0000259" key="11">
    <source>
        <dbReference type="Pfam" id="PF03007"/>
    </source>
</evidence>
<dbReference type="Proteomes" id="UP000467252">
    <property type="component" value="Chromosome"/>
</dbReference>
<organism evidence="13 14">
    <name type="scientific">Mycolicibacterium pulveris</name>
    <name type="common">Mycobacterium pulveris</name>
    <dbReference type="NCBI Taxonomy" id="36813"/>
    <lineage>
        <taxon>Bacteria</taxon>
        <taxon>Bacillati</taxon>
        <taxon>Actinomycetota</taxon>
        <taxon>Actinomycetes</taxon>
        <taxon>Mycobacteriales</taxon>
        <taxon>Mycobacteriaceae</taxon>
        <taxon>Mycolicibacterium</taxon>
    </lineage>
</organism>
<dbReference type="InterPro" id="IPR023213">
    <property type="entry name" value="CAT-like_dom_sf"/>
</dbReference>
<reference evidence="13 14" key="1">
    <citation type="journal article" date="2019" name="Emerg. Microbes Infect.">
        <title>Comprehensive subspecies identification of 175 nontuberculous mycobacteria species based on 7547 genomic profiles.</title>
        <authorList>
            <person name="Matsumoto Y."/>
            <person name="Kinjo T."/>
            <person name="Motooka D."/>
            <person name="Nabeya D."/>
            <person name="Jung N."/>
            <person name="Uechi K."/>
            <person name="Horii T."/>
            <person name="Iida T."/>
            <person name="Fujita J."/>
            <person name="Nakamura S."/>
        </authorList>
    </citation>
    <scope>NUCLEOTIDE SEQUENCE [LARGE SCALE GENOMIC DNA]</scope>
    <source>
        <strain evidence="13 14">JCM 6370</strain>
    </source>
</reference>
<dbReference type="GO" id="GO:0071731">
    <property type="term" value="P:response to nitric oxide"/>
    <property type="evidence" value="ECO:0007669"/>
    <property type="project" value="TreeGrafter"/>
</dbReference>
<dbReference type="InterPro" id="IPR009721">
    <property type="entry name" value="O-acyltransferase_WSD1_C"/>
</dbReference>
<dbReference type="InterPro" id="IPR045034">
    <property type="entry name" value="O-acyltransferase_WSD1-like"/>
</dbReference>
<keyword evidence="8" id="KW-0443">Lipid metabolism</keyword>
<keyword evidence="14" id="KW-1185">Reference proteome</keyword>
<dbReference type="Pfam" id="PF03007">
    <property type="entry name" value="WS_DGAT_cat"/>
    <property type="match status" value="1"/>
</dbReference>
<dbReference type="SUPFAM" id="SSF52777">
    <property type="entry name" value="CoA-dependent acyltransferases"/>
    <property type="match status" value="1"/>
</dbReference>
<evidence type="ECO:0000313" key="13">
    <source>
        <dbReference type="EMBL" id="BBY84018.1"/>
    </source>
</evidence>
<dbReference type="Gene3D" id="3.30.559.10">
    <property type="entry name" value="Chloramphenicol acetyltransferase-like domain"/>
    <property type="match status" value="1"/>
</dbReference>
<dbReference type="GO" id="GO:0019432">
    <property type="term" value="P:triglyceride biosynthetic process"/>
    <property type="evidence" value="ECO:0007669"/>
    <property type="project" value="UniProtKB-UniPathway"/>
</dbReference>
<comment type="pathway">
    <text evidence="2">Lipid metabolism.</text>
</comment>
<sequence>MTVAEVLSNSDAFMWRNERDPRLRSTIVTLILLDRCPDWHQLVDRFERLSRTVPRFRQRVIPSTPFVPPRWDYVSDFDLGFHLRRVTAPEPGSIDALLELARVAAMADFDRARPLWEATLVDGLSDGGAAVLVKFNHALTDGVGAVEMARILYDPTEFADRAAHEPKPPEPTGQSRLGALRDVVEYQTGLIGAAMATPLKAAPAVLRAMRRPLDAVAGGWSTATSILRTARPVSKPRSPIMVDRSLIRHVYVHELPKSALRRAGHLAGGSLNDAFVAAVAGGLRAYHVKHNAPVDELMLSMPINLRTEADPMGGNRATLIRFDIPVGIADPVERIRVVRDRTDKARNEKSLAHTELIAGALNLMPRSYVGSAMRNVDLIASNVPGFPEPVAFAGAPVRMQYAFSPTLGAALNVTLLSHVDTCALGINADGAAVPDHDVLFDCLTAGFDEVLALAR</sequence>
<evidence type="ECO:0000256" key="6">
    <source>
        <dbReference type="ARBA" id="ARBA00022679"/>
    </source>
</evidence>
<evidence type="ECO:0000256" key="10">
    <source>
        <dbReference type="ARBA" id="ARBA00048109"/>
    </source>
</evidence>
<dbReference type="GO" id="GO:0004144">
    <property type="term" value="F:diacylglycerol O-acyltransferase activity"/>
    <property type="evidence" value="ECO:0007669"/>
    <property type="project" value="UniProtKB-EC"/>
</dbReference>
<proteinExistence type="inferred from homology"/>
<keyword evidence="7" id="KW-0319">Glycerol metabolism</keyword>
<dbReference type="GO" id="GO:0051701">
    <property type="term" value="P:biological process involved in interaction with host"/>
    <property type="evidence" value="ECO:0007669"/>
    <property type="project" value="TreeGrafter"/>
</dbReference>
<evidence type="ECO:0000256" key="3">
    <source>
        <dbReference type="ARBA" id="ARBA00009587"/>
    </source>
</evidence>
<dbReference type="EMBL" id="AP022599">
    <property type="protein sequence ID" value="BBY84018.1"/>
    <property type="molecule type" value="Genomic_DNA"/>
</dbReference>
<keyword evidence="5" id="KW-0444">Lipid biosynthesis</keyword>
<name>A0A7I7URL5_MYCPV</name>
<evidence type="ECO:0000313" key="14">
    <source>
        <dbReference type="Proteomes" id="UP000467252"/>
    </source>
</evidence>
<accession>A0A7I7URL5</accession>
<dbReference type="PANTHER" id="PTHR31650">
    <property type="entry name" value="O-ACYLTRANSFERASE (WSD1-LIKE) FAMILY PROTEIN"/>
    <property type="match status" value="1"/>
</dbReference>
<dbReference type="UniPathway" id="UPA00282"/>
<comment type="pathway">
    <text evidence="1">Glycerolipid metabolism; triacylglycerol biosynthesis.</text>
</comment>
<feature type="domain" description="O-acyltransferase WSD1-like N-terminal" evidence="11">
    <location>
        <begin position="7"/>
        <end position="274"/>
    </location>
</feature>
<dbReference type="GO" id="GO:0001666">
    <property type="term" value="P:response to hypoxia"/>
    <property type="evidence" value="ECO:0007669"/>
    <property type="project" value="TreeGrafter"/>
</dbReference>
<dbReference type="GO" id="GO:0006071">
    <property type="term" value="P:glycerol metabolic process"/>
    <property type="evidence" value="ECO:0007669"/>
    <property type="project" value="UniProtKB-KW"/>
</dbReference>
<keyword evidence="6 13" id="KW-0808">Transferase</keyword>
<evidence type="ECO:0000256" key="1">
    <source>
        <dbReference type="ARBA" id="ARBA00004771"/>
    </source>
</evidence>
<evidence type="ECO:0000256" key="5">
    <source>
        <dbReference type="ARBA" id="ARBA00022516"/>
    </source>
</evidence>
<evidence type="ECO:0000256" key="8">
    <source>
        <dbReference type="ARBA" id="ARBA00023098"/>
    </source>
</evidence>
<evidence type="ECO:0000259" key="12">
    <source>
        <dbReference type="Pfam" id="PF06974"/>
    </source>
</evidence>
<dbReference type="GO" id="GO:0005886">
    <property type="term" value="C:plasma membrane"/>
    <property type="evidence" value="ECO:0007669"/>
    <property type="project" value="TreeGrafter"/>
</dbReference>
<dbReference type="Pfam" id="PF06974">
    <property type="entry name" value="WS_DGAT_C"/>
    <property type="match status" value="1"/>
</dbReference>
<gene>
    <name evidence="13" type="ORF">MPUL_51760</name>
</gene>
<dbReference type="EC" id="2.3.1.20" evidence="4"/>
<comment type="similarity">
    <text evidence="3">Belongs to the long-chain O-acyltransferase family.</text>
</comment>
<evidence type="ECO:0000256" key="7">
    <source>
        <dbReference type="ARBA" id="ARBA00022798"/>
    </source>
</evidence>
<dbReference type="InterPro" id="IPR004255">
    <property type="entry name" value="O-acyltransferase_WSD1_N"/>
</dbReference>
<evidence type="ECO:0000256" key="2">
    <source>
        <dbReference type="ARBA" id="ARBA00005189"/>
    </source>
</evidence>
<protein>
    <recommendedName>
        <fullName evidence="4">diacylglycerol O-acyltransferase</fullName>
        <ecNumber evidence="4">2.3.1.20</ecNumber>
    </recommendedName>
</protein>